<name>A0A516X611_9ACTN</name>
<sequence>MREWTRKHSLGGVRFRSDISDHESAVLRSMVTSVAGMLEAREQETPQDDLAALTGMRSGSNEAPSDPILARLLPDFHRPEHDKGADPAEGADLNGALRSLHELDIIAEKRRVAREMLASLPEGGGRVTLTPEQADSWVTAINDVRLALGAALGIDADTPEQLPDDDPRAGEMDIYHWATWVQDSLVQVMMQ</sequence>
<dbReference type="EMBL" id="CP041765">
    <property type="protein sequence ID" value="QDQ98121.1"/>
    <property type="molecule type" value="Genomic_DNA"/>
</dbReference>
<dbReference type="RefSeq" id="WP_143909484.1">
    <property type="nucleotide sequence ID" value="NZ_CP041765.1"/>
</dbReference>
<organism evidence="1 2">
    <name type="scientific">Tomitella fengzijianii</name>
    <dbReference type="NCBI Taxonomy" id="2597660"/>
    <lineage>
        <taxon>Bacteria</taxon>
        <taxon>Bacillati</taxon>
        <taxon>Actinomycetota</taxon>
        <taxon>Actinomycetes</taxon>
        <taxon>Mycobacteriales</taxon>
        <taxon>Tomitella</taxon>
    </lineage>
</organism>
<evidence type="ECO:0000313" key="1">
    <source>
        <dbReference type="EMBL" id="QDQ98121.1"/>
    </source>
</evidence>
<dbReference type="KEGG" id="toy:FO059_13380"/>
<dbReference type="InterPro" id="IPR018561">
    <property type="entry name" value="AosR"/>
</dbReference>
<protein>
    <submittedName>
        <fullName evidence="1">DUF2017 domain-containing protein</fullName>
    </submittedName>
</protein>
<proteinExistence type="predicted"/>
<dbReference type="AlphaFoldDB" id="A0A516X611"/>
<keyword evidence="2" id="KW-1185">Reference proteome</keyword>
<gene>
    <name evidence="1" type="ORF">FO059_13380</name>
</gene>
<evidence type="ECO:0000313" key="2">
    <source>
        <dbReference type="Proteomes" id="UP000317344"/>
    </source>
</evidence>
<dbReference type="Pfam" id="PF09438">
    <property type="entry name" value="DUF2017"/>
    <property type="match status" value="1"/>
</dbReference>
<dbReference type="Proteomes" id="UP000317344">
    <property type="component" value="Chromosome"/>
</dbReference>
<reference evidence="1 2" key="1">
    <citation type="submission" date="2019-07" db="EMBL/GenBank/DDBJ databases">
        <title>Tomitella cavernea sp. nov., an actinomycete isolated from soil.</title>
        <authorList>
            <person name="Cheng J."/>
        </authorList>
    </citation>
    <scope>NUCLEOTIDE SEQUENCE [LARGE SCALE GENOMIC DNA]</scope>
    <source>
        <strain evidence="1 2">HY188</strain>
    </source>
</reference>
<dbReference type="OrthoDB" id="3268479at2"/>
<reference evidence="1 2" key="2">
    <citation type="submission" date="2019-07" db="EMBL/GenBank/DDBJ databases">
        <authorList>
            <person name="Huang Y."/>
        </authorList>
    </citation>
    <scope>NUCLEOTIDE SEQUENCE [LARGE SCALE GENOMIC DNA]</scope>
    <source>
        <strain evidence="1 2">HY188</strain>
    </source>
</reference>
<accession>A0A516X611</accession>